<evidence type="ECO:0000313" key="1">
    <source>
        <dbReference type="EnsemblPlants" id="cds.evm.model.07.1038"/>
    </source>
</evidence>
<accession>A0A803Q111</accession>
<reference evidence="1" key="2">
    <citation type="submission" date="2021-03" db="UniProtKB">
        <authorList>
            <consortium name="EnsemblPlants"/>
        </authorList>
    </citation>
    <scope>IDENTIFICATION</scope>
</reference>
<keyword evidence="2" id="KW-1185">Reference proteome</keyword>
<evidence type="ECO:0000313" key="2">
    <source>
        <dbReference type="Proteomes" id="UP000596661"/>
    </source>
</evidence>
<dbReference type="AlphaFoldDB" id="A0A803Q111"/>
<dbReference type="Proteomes" id="UP000596661">
    <property type="component" value="Chromosome 7"/>
</dbReference>
<dbReference type="Gramene" id="evm.model.07.1038">
    <property type="protein sequence ID" value="cds.evm.model.07.1038"/>
    <property type="gene ID" value="evm.TU.07.1038"/>
</dbReference>
<proteinExistence type="predicted"/>
<name>A0A803Q111_CANSA</name>
<reference evidence="1" key="1">
    <citation type="submission" date="2018-11" db="EMBL/GenBank/DDBJ databases">
        <authorList>
            <person name="Grassa J C."/>
        </authorList>
    </citation>
    <scope>NUCLEOTIDE SEQUENCE [LARGE SCALE GENOMIC DNA]</scope>
</reference>
<dbReference type="EMBL" id="UZAU01000655">
    <property type="status" value="NOT_ANNOTATED_CDS"/>
    <property type="molecule type" value="Genomic_DNA"/>
</dbReference>
<protein>
    <submittedName>
        <fullName evidence="1">Uncharacterized protein</fullName>
    </submittedName>
</protein>
<sequence>MTVGSLGQVQLGTHALYYGITWGKSPGVVPKKVWLSRLQSNMYGQSSPVTLNGVTTHPDFFRDLYWHPLGSPYPSRSIQLHSSRLREITDHGCSPRPCLAWDIFFL</sequence>
<dbReference type="EnsemblPlants" id="evm.model.07.1038">
    <property type="protein sequence ID" value="cds.evm.model.07.1038"/>
    <property type="gene ID" value="evm.TU.07.1038"/>
</dbReference>
<organism evidence="1 2">
    <name type="scientific">Cannabis sativa</name>
    <name type="common">Hemp</name>
    <name type="synonym">Marijuana</name>
    <dbReference type="NCBI Taxonomy" id="3483"/>
    <lineage>
        <taxon>Eukaryota</taxon>
        <taxon>Viridiplantae</taxon>
        <taxon>Streptophyta</taxon>
        <taxon>Embryophyta</taxon>
        <taxon>Tracheophyta</taxon>
        <taxon>Spermatophyta</taxon>
        <taxon>Magnoliopsida</taxon>
        <taxon>eudicotyledons</taxon>
        <taxon>Gunneridae</taxon>
        <taxon>Pentapetalae</taxon>
        <taxon>rosids</taxon>
        <taxon>fabids</taxon>
        <taxon>Rosales</taxon>
        <taxon>Cannabaceae</taxon>
        <taxon>Cannabis</taxon>
    </lineage>
</organism>